<dbReference type="AlphaFoldDB" id="A0A2G9S0N2"/>
<name>A0A2G9S0N2_AQUCT</name>
<protein>
    <submittedName>
        <fullName evidence="1">Uncharacterized protein</fullName>
    </submittedName>
</protein>
<proteinExistence type="predicted"/>
<dbReference type="Proteomes" id="UP000228934">
    <property type="component" value="Unassembled WGS sequence"/>
</dbReference>
<gene>
    <name evidence="1" type="ORF">AB205_0061690</name>
</gene>
<reference evidence="2" key="1">
    <citation type="journal article" date="2017" name="Nat. Commun.">
        <title>The North American bullfrog draft genome provides insight into hormonal regulation of long noncoding RNA.</title>
        <authorList>
            <person name="Hammond S.A."/>
            <person name="Warren R.L."/>
            <person name="Vandervalk B.P."/>
            <person name="Kucuk E."/>
            <person name="Khan H."/>
            <person name="Gibb E.A."/>
            <person name="Pandoh P."/>
            <person name="Kirk H."/>
            <person name="Zhao Y."/>
            <person name="Jones M."/>
            <person name="Mungall A.J."/>
            <person name="Coope R."/>
            <person name="Pleasance S."/>
            <person name="Moore R.A."/>
            <person name="Holt R.A."/>
            <person name="Round J.M."/>
            <person name="Ohora S."/>
            <person name="Walle B.V."/>
            <person name="Veldhoen N."/>
            <person name="Helbing C.C."/>
            <person name="Birol I."/>
        </authorList>
    </citation>
    <scope>NUCLEOTIDE SEQUENCE [LARGE SCALE GENOMIC DNA]</scope>
</reference>
<organism evidence="1 2">
    <name type="scientific">Aquarana catesbeiana</name>
    <name type="common">American bullfrog</name>
    <name type="synonym">Rana catesbeiana</name>
    <dbReference type="NCBI Taxonomy" id="8400"/>
    <lineage>
        <taxon>Eukaryota</taxon>
        <taxon>Metazoa</taxon>
        <taxon>Chordata</taxon>
        <taxon>Craniata</taxon>
        <taxon>Vertebrata</taxon>
        <taxon>Euteleostomi</taxon>
        <taxon>Amphibia</taxon>
        <taxon>Batrachia</taxon>
        <taxon>Anura</taxon>
        <taxon>Neobatrachia</taxon>
        <taxon>Ranoidea</taxon>
        <taxon>Ranidae</taxon>
        <taxon>Aquarana</taxon>
    </lineage>
</organism>
<keyword evidence="2" id="KW-1185">Reference proteome</keyword>
<accession>A0A2G9S0N2</accession>
<dbReference type="EMBL" id="KV928605">
    <property type="protein sequence ID" value="PIO33670.1"/>
    <property type="molecule type" value="Genomic_DNA"/>
</dbReference>
<sequence>MDYHLYELDLDTCCYAVLVIPIELYICKYIKAIIIYKKKCTWLQLLPMLLHGTPATYKEMHFELWELGSWAQIKE</sequence>
<evidence type="ECO:0000313" key="1">
    <source>
        <dbReference type="EMBL" id="PIO33670.1"/>
    </source>
</evidence>
<evidence type="ECO:0000313" key="2">
    <source>
        <dbReference type="Proteomes" id="UP000228934"/>
    </source>
</evidence>